<sequence>MSEVDFKAMKNPDLVRYAIQQGHNVRGLSRERILDKLIVQPPKSIALPDEEATLCAMRTCPNRILVKTVGSIQTVLAPKDAPSNS</sequence>
<gene>
    <name evidence="1" type="ORF">LCGC14_0538590</name>
</gene>
<proteinExistence type="predicted"/>
<name>A0A0F9RY70_9ZZZZ</name>
<dbReference type="AlphaFoldDB" id="A0A0F9RY70"/>
<dbReference type="EMBL" id="LAZR01000715">
    <property type="protein sequence ID" value="KKN59769.1"/>
    <property type="molecule type" value="Genomic_DNA"/>
</dbReference>
<evidence type="ECO:0000313" key="1">
    <source>
        <dbReference type="EMBL" id="KKN59769.1"/>
    </source>
</evidence>
<organism evidence="1">
    <name type="scientific">marine sediment metagenome</name>
    <dbReference type="NCBI Taxonomy" id="412755"/>
    <lineage>
        <taxon>unclassified sequences</taxon>
        <taxon>metagenomes</taxon>
        <taxon>ecological metagenomes</taxon>
    </lineage>
</organism>
<reference evidence="1" key="1">
    <citation type="journal article" date="2015" name="Nature">
        <title>Complex archaea that bridge the gap between prokaryotes and eukaryotes.</title>
        <authorList>
            <person name="Spang A."/>
            <person name="Saw J.H."/>
            <person name="Jorgensen S.L."/>
            <person name="Zaremba-Niedzwiedzka K."/>
            <person name="Martijn J."/>
            <person name="Lind A.E."/>
            <person name="van Eijk R."/>
            <person name="Schleper C."/>
            <person name="Guy L."/>
            <person name="Ettema T.J."/>
        </authorList>
    </citation>
    <scope>NUCLEOTIDE SEQUENCE</scope>
</reference>
<accession>A0A0F9RY70</accession>
<protein>
    <submittedName>
        <fullName evidence="1">Uncharacterized protein</fullName>
    </submittedName>
</protein>
<comment type="caution">
    <text evidence="1">The sequence shown here is derived from an EMBL/GenBank/DDBJ whole genome shotgun (WGS) entry which is preliminary data.</text>
</comment>